<proteinExistence type="predicted"/>
<accession>A0A2C7A987</accession>
<dbReference type="Proteomes" id="UP000223527">
    <property type="component" value="Unassembled WGS sequence"/>
</dbReference>
<keyword evidence="8" id="KW-1015">Disulfide bond</keyword>
<evidence type="ECO:0000256" key="6">
    <source>
        <dbReference type="ARBA" id="ARBA00022833"/>
    </source>
</evidence>
<evidence type="ECO:0000256" key="2">
    <source>
        <dbReference type="ARBA" id="ARBA00022723"/>
    </source>
</evidence>
<evidence type="ECO:0000256" key="1">
    <source>
        <dbReference type="ARBA" id="ARBA00022670"/>
    </source>
</evidence>
<dbReference type="NCBIfam" id="NF006947">
    <property type="entry name" value="PRK09429.1"/>
    <property type="match status" value="1"/>
</dbReference>
<evidence type="ECO:0000256" key="4">
    <source>
        <dbReference type="ARBA" id="ARBA00022764"/>
    </source>
</evidence>
<dbReference type="Pfam" id="PF03411">
    <property type="entry name" value="Peptidase_M74"/>
    <property type="match status" value="1"/>
</dbReference>
<keyword evidence="7" id="KW-0482">Metalloprotease</keyword>
<dbReference type="GO" id="GO:0004252">
    <property type="term" value="F:serine-type endopeptidase activity"/>
    <property type="evidence" value="ECO:0007669"/>
    <property type="project" value="InterPro"/>
</dbReference>
<dbReference type="OrthoDB" id="1467367at2"/>
<keyword evidence="5" id="KW-0378">Hydrolase</keyword>
<feature type="disulfide bond" evidence="8">
    <location>
        <begin position="225"/>
        <end position="232"/>
    </location>
</feature>
<dbReference type="GO" id="GO:0046872">
    <property type="term" value="F:metal ion binding"/>
    <property type="evidence" value="ECO:0007669"/>
    <property type="project" value="UniProtKB-KW"/>
</dbReference>
<evidence type="ECO:0000256" key="5">
    <source>
        <dbReference type="ARBA" id="ARBA00022801"/>
    </source>
</evidence>
<evidence type="ECO:0000256" key="3">
    <source>
        <dbReference type="ARBA" id="ARBA00022729"/>
    </source>
</evidence>
<evidence type="ECO:0000256" key="7">
    <source>
        <dbReference type="ARBA" id="ARBA00023049"/>
    </source>
</evidence>
<reference evidence="10 11" key="1">
    <citation type="submission" date="2017-10" db="EMBL/GenBank/DDBJ databases">
        <authorList>
            <person name="Banno H."/>
            <person name="Chua N.-H."/>
        </authorList>
    </citation>
    <scope>NUCLEOTIDE SEQUENCE [LARGE SCALE GENOMIC DNA]</scope>
    <source>
        <strain evidence="10 11">YW11</strain>
    </source>
</reference>
<comment type="caution">
    <text evidence="10">The sequence shown here is derived from an EMBL/GenBank/DDBJ whole genome shotgun (WGS) entry which is preliminary data.</text>
</comment>
<dbReference type="AlphaFoldDB" id="A0A2C7A987"/>
<dbReference type="InterPro" id="IPR009045">
    <property type="entry name" value="Zn_M74/Hedgehog-like"/>
</dbReference>
<keyword evidence="2" id="KW-0479">Metal-binding</keyword>
<feature type="disulfide bond" evidence="8">
    <location>
        <begin position="53"/>
        <end position="276"/>
    </location>
</feature>
<keyword evidence="3 9" id="KW-0732">Signal</keyword>
<dbReference type="EMBL" id="PDNU01000002">
    <property type="protein sequence ID" value="PHK96678.1"/>
    <property type="molecule type" value="Genomic_DNA"/>
</dbReference>
<dbReference type="GO" id="GO:0006508">
    <property type="term" value="P:proteolysis"/>
    <property type="evidence" value="ECO:0007669"/>
    <property type="project" value="UniProtKB-KW"/>
</dbReference>
<dbReference type="GO" id="GO:0030288">
    <property type="term" value="C:outer membrane-bounded periplasmic space"/>
    <property type="evidence" value="ECO:0007669"/>
    <property type="project" value="InterPro"/>
</dbReference>
<name>A0A2C7A987_9PROT</name>
<organism evidence="10 11">
    <name type="scientific">Teichococcus rhizosphaerae</name>
    <dbReference type="NCBI Taxonomy" id="1335062"/>
    <lineage>
        <taxon>Bacteria</taxon>
        <taxon>Pseudomonadati</taxon>
        <taxon>Pseudomonadota</taxon>
        <taxon>Alphaproteobacteria</taxon>
        <taxon>Acetobacterales</taxon>
        <taxon>Roseomonadaceae</taxon>
        <taxon>Roseomonas</taxon>
    </lineage>
</organism>
<gene>
    <name evidence="10" type="ORF">CR162_01825</name>
</gene>
<dbReference type="SUPFAM" id="SSF55166">
    <property type="entry name" value="Hedgehog/DD-peptidase"/>
    <property type="match status" value="1"/>
</dbReference>
<dbReference type="PIRSF" id="PIRSF018455">
    <property type="entry name" value="MepA"/>
    <property type="match status" value="1"/>
</dbReference>
<dbReference type="Gene3D" id="3.30.1380.10">
    <property type="match status" value="1"/>
</dbReference>
<evidence type="ECO:0000256" key="8">
    <source>
        <dbReference type="PIRSR" id="PIRSR018455-2"/>
    </source>
</evidence>
<feature type="signal peptide" evidence="9">
    <location>
        <begin position="1"/>
        <end position="26"/>
    </location>
</feature>
<evidence type="ECO:0000313" key="10">
    <source>
        <dbReference type="EMBL" id="PHK96678.1"/>
    </source>
</evidence>
<feature type="disulfide bond" evidence="8">
    <location>
        <begin position="197"/>
        <end position="244"/>
    </location>
</feature>
<dbReference type="GO" id="GO:0008237">
    <property type="term" value="F:metallopeptidase activity"/>
    <property type="evidence" value="ECO:0007669"/>
    <property type="project" value="UniProtKB-KW"/>
</dbReference>
<keyword evidence="11" id="KW-1185">Reference proteome</keyword>
<keyword evidence="1" id="KW-0645">Protease</keyword>
<keyword evidence="4" id="KW-0574">Periplasm</keyword>
<protein>
    <submittedName>
        <fullName evidence="10">Penicillin-insensitive murein endopeptidase</fullName>
    </submittedName>
</protein>
<evidence type="ECO:0000256" key="9">
    <source>
        <dbReference type="SAM" id="SignalP"/>
    </source>
</evidence>
<sequence>MPAARHLRLALLAGLAAGLLPGGAAAQGPAGWAAASRPTGGPARIAGGYGLGCIAGAVALPADGPGWQVVRLSRNRFWGHPQLVGYVRELAGRARSAGLPPLWIGDLGQPRGGPMPWGHASHQIGLDVDIWLDLNPKPALPPAARERIEVPSVVRPDGLAVDPARFTPAHATLIRLAAEHPAVDRIFVNPAIKQALCEVAPGASWLRRVRPWRGHDSHFHVRLRCPEGQPGCQPQAPVPQGDGCDASLAWWFTPEARQPPPRAHSPAPPPVLPAACAAVLSAP</sequence>
<evidence type="ECO:0000313" key="11">
    <source>
        <dbReference type="Proteomes" id="UP000223527"/>
    </source>
</evidence>
<keyword evidence="6" id="KW-0862">Zinc</keyword>
<feature type="chain" id="PRO_5012316045" evidence="9">
    <location>
        <begin position="27"/>
        <end position="283"/>
    </location>
</feature>
<dbReference type="InterPro" id="IPR005073">
    <property type="entry name" value="Peptidase_M74"/>
</dbReference>